<protein>
    <submittedName>
        <fullName evidence="2">PHP domain-containing protein</fullName>
    </submittedName>
</protein>
<evidence type="ECO:0000259" key="1">
    <source>
        <dbReference type="SMART" id="SM00481"/>
    </source>
</evidence>
<dbReference type="InterPro" id="IPR004013">
    <property type="entry name" value="PHP_dom"/>
</dbReference>
<dbReference type="PANTHER" id="PTHR42924">
    <property type="entry name" value="EXONUCLEASE"/>
    <property type="match status" value="1"/>
</dbReference>
<dbReference type="CDD" id="cd07438">
    <property type="entry name" value="PHP_HisPPase_AMP"/>
    <property type="match status" value="1"/>
</dbReference>
<organism evidence="2 3">
    <name type="scientific">Tissierella simiarum</name>
    <dbReference type="NCBI Taxonomy" id="2841534"/>
    <lineage>
        <taxon>Bacteria</taxon>
        <taxon>Bacillati</taxon>
        <taxon>Bacillota</taxon>
        <taxon>Tissierellia</taxon>
        <taxon>Tissierellales</taxon>
        <taxon>Tissierellaceae</taxon>
        <taxon>Tissierella</taxon>
    </lineage>
</organism>
<dbReference type="PANTHER" id="PTHR42924:SF3">
    <property type="entry name" value="POLYMERASE_HISTIDINOL PHOSPHATASE N-TERMINAL DOMAIN-CONTAINING PROTEIN"/>
    <property type="match status" value="1"/>
</dbReference>
<evidence type="ECO:0000313" key="2">
    <source>
        <dbReference type="EMBL" id="MBU5436900.1"/>
    </source>
</evidence>
<comment type="caution">
    <text evidence="2">The sequence shown here is derived from an EMBL/GenBank/DDBJ whole genome shotgun (WGS) entry which is preliminary data.</text>
</comment>
<evidence type="ECO:0000313" key="3">
    <source>
        <dbReference type="Proteomes" id="UP000749471"/>
    </source>
</evidence>
<proteinExistence type="predicted"/>
<dbReference type="SMART" id="SM00481">
    <property type="entry name" value="POLIIIAc"/>
    <property type="match status" value="1"/>
</dbReference>
<dbReference type="InterPro" id="IPR003141">
    <property type="entry name" value="Pol/His_phosphatase_N"/>
</dbReference>
<dbReference type="Proteomes" id="UP000749471">
    <property type="component" value="Unassembled WGS sequence"/>
</dbReference>
<reference evidence="2 3" key="1">
    <citation type="submission" date="2021-06" db="EMBL/GenBank/DDBJ databases">
        <authorList>
            <person name="Sun Q."/>
            <person name="Li D."/>
        </authorList>
    </citation>
    <scope>NUCLEOTIDE SEQUENCE [LARGE SCALE GENOMIC DNA]</scope>
    <source>
        <strain evidence="2 3">MSJ-40</strain>
    </source>
</reference>
<dbReference type="Pfam" id="PF02811">
    <property type="entry name" value="PHP"/>
    <property type="match status" value="1"/>
</dbReference>
<accession>A0ABS6E380</accession>
<dbReference type="InterPro" id="IPR052018">
    <property type="entry name" value="PHP_domain"/>
</dbReference>
<sequence length="282" mass="32567">MKFDFHMHSVYSDGSSTLEEIFEIGKNLKMSAISITDHDTVLGLEKAVDLSKKNNIPIIPAVEFTAVEKGIKFHVLGYNIDYKSLELIEYSKILLNYLNNRSKEQIKLMHNNGIEIEEEEFFKEGKGGPLYRAKMLKTLSKYGYLKEEEIMMSLKAYFGKEAPYYVEDTYKYYDFQQICELIKRNNGIIILAHPIKVKNKDKDLYLEIINSGLLDGVEIYHPSNDMEIREELKGIAKSKDIIVTGGSDYHGIFNKLKTPICGIDIPEEVYRNLYPYFVNKIV</sequence>
<feature type="domain" description="Polymerase/histidinol phosphatase N-terminal" evidence="1">
    <location>
        <begin position="3"/>
        <end position="68"/>
    </location>
</feature>
<gene>
    <name evidence="2" type="ORF">KQI42_02700</name>
</gene>
<keyword evidence="3" id="KW-1185">Reference proteome</keyword>
<dbReference type="RefSeq" id="WP_216516486.1">
    <property type="nucleotide sequence ID" value="NZ_JAHLPM010000002.1"/>
</dbReference>
<dbReference type="EMBL" id="JAHLPM010000002">
    <property type="protein sequence ID" value="MBU5436900.1"/>
    <property type="molecule type" value="Genomic_DNA"/>
</dbReference>
<name>A0ABS6E380_9FIRM</name>